<dbReference type="Pfam" id="PF01066">
    <property type="entry name" value="CDP-OH_P_transf"/>
    <property type="match status" value="1"/>
</dbReference>
<organism evidence="2 3">
    <name type="scientific">Paraprevotella xylaniphila YIT 11841</name>
    <dbReference type="NCBI Taxonomy" id="762982"/>
    <lineage>
        <taxon>Bacteria</taxon>
        <taxon>Pseudomonadati</taxon>
        <taxon>Bacteroidota</taxon>
        <taxon>Bacteroidia</taxon>
        <taxon>Bacteroidales</taxon>
        <taxon>Prevotellaceae</taxon>
        <taxon>Paraprevotella</taxon>
    </lineage>
</organism>
<feature type="transmembrane region" description="Helical" evidence="1">
    <location>
        <begin position="122"/>
        <end position="141"/>
    </location>
</feature>
<dbReference type="InterPro" id="IPR000462">
    <property type="entry name" value="CDP-OH_P_trans"/>
</dbReference>
<proteinExistence type="predicted"/>
<evidence type="ECO:0000256" key="1">
    <source>
        <dbReference type="SAM" id="Phobius"/>
    </source>
</evidence>
<dbReference type="Proteomes" id="UP000005546">
    <property type="component" value="Unassembled WGS sequence"/>
</dbReference>
<dbReference type="HOGENOM" id="CLU_077956_0_0_10"/>
<dbReference type="GO" id="GO:0016780">
    <property type="term" value="F:phosphotransferase activity, for other substituted phosphate groups"/>
    <property type="evidence" value="ECO:0007669"/>
    <property type="project" value="InterPro"/>
</dbReference>
<feature type="transmembrane region" description="Helical" evidence="1">
    <location>
        <begin position="37"/>
        <end position="56"/>
    </location>
</feature>
<dbReference type="GO" id="GO:0008654">
    <property type="term" value="P:phospholipid biosynthetic process"/>
    <property type="evidence" value="ECO:0007669"/>
    <property type="project" value="InterPro"/>
</dbReference>
<keyword evidence="1" id="KW-0472">Membrane</keyword>
<gene>
    <name evidence="2" type="ORF">HMPREF9442_01126</name>
</gene>
<protein>
    <recommendedName>
        <fullName evidence="4">CDP-alcohol phosphatidyltransferase</fullName>
    </recommendedName>
</protein>
<dbReference type="EMBL" id="AFBR01000028">
    <property type="protein sequence ID" value="EGG55254.1"/>
    <property type="molecule type" value="Genomic_DNA"/>
</dbReference>
<name>F3QSG7_9BACT</name>
<dbReference type="AlphaFoldDB" id="F3QSG7"/>
<dbReference type="InterPro" id="IPR043130">
    <property type="entry name" value="CDP-OH_PTrfase_TM_dom"/>
</dbReference>
<keyword evidence="1" id="KW-1133">Transmembrane helix</keyword>
<keyword evidence="3" id="KW-1185">Reference proteome</keyword>
<dbReference type="Gene3D" id="1.20.120.1760">
    <property type="match status" value="1"/>
</dbReference>
<dbReference type="OrthoDB" id="116551at2"/>
<feature type="transmembrane region" description="Helical" evidence="1">
    <location>
        <begin position="93"/>
        <end position="116"/>
    </location>
</feature>
<dbReference type="RefSeq" id="WP_008625991.1">
    <property type="nucleotide sequence ID" value="NZ_GL883831.1"/>
</dbReference>
<feature type="transmembrane region" description="Helical" evidence="1">
    <location>
        <begin position="189"/>
        <end position="208"/>
    </location>
</feature>
<dbReference type="STRING" id="762982.HMPREF9442_01126"/>
<dbReference type="GO" id="GO:0016020">
    <property type="term" value="C:membrane"/>
    <property type="evidence" value="ECO:0007669"/>
    <property type="project" value="InterPro"/>
</dbReference>
<evidence type="ECO:0000313" key="2">
    <source>
        <dbReference type="EMBL" id="EGG55254.1"/>
    </source>
</evidence>
<reference evidence="2 3" key="1">
    <citation type="submission" date="2011-02" db="EMBL/GenBank/DDBJ databases">
        <authorList>
            <person name="Weinstock G."/>
            <person name="Sodergren E."/>
            <person name="Clifton S."/>
            <person name="Fulton L."/>
            <person name="Fulton B."/>
            <person name="Courtney L."/>
            <person name="Fronick C."/>
            <person name="Harrison M."/>
            <person name="Strong C."/>
            <person name="Farmer C."/>
            <person name="Delahaunty K."/>
            <person name="Markovic C."/>
            <person name="Hall O."/>
            <person name="Minx P."/>
            <person name="Tomlinson C."/>
            <person name="Mitreva M."/>
            <person name="Hou S."/>
            <person name="Chen J."/>
            <person name="Wollam A."/>
            <person name="Pepin K.H."/>
            <person name="Johnson M."/>
            <person name="Bhonagiri V."/>
            <person name="Zhang X."/>
            <person name="Suruliraj S."/>
            <person name="Warren W."/>
            <person name="Chinwalla A."/>
            <person name="Mardis E.R."/>
            <person name="Wilson R.K."/>
        </authorList>
    </citation>
    <scope>NUCLEOTIDE SEQUENCE [LARGE SCALE GENOMIC DNA]</scope>
    <source>
        <strain evidence="2 3">YIT 11841</strain>
    </source>
</reference>
<sequence length="233" mass="26210">MGHEKSERIQTSILSRVEKKALVWLAGRQPRWVTSDFLTFVGVMGAVLFAVGGMLAHIDLHYLWLGSLGLVVNWYGDSLDGTLARVRHTQRPIYGFFIDHTLDALATCLFCLGLGLSPVMRMDVALLIMGGYLCLSIYTYISTIIIDEFRLTYGKLGPTEVRLILIAVNTLYIYAPWRETHYAIGGQQWSAFDLIGVAVSVILFTLYATQFASDRRKLAVKDPLKPYRPESEK</sequence>
<keyword evidence="1" id="KW-0812">Transmembrane</keyword>
<evidence type="ECO:0008006" key="4">
    <source>
        <dbReference type="Google" id="ProtNLM"/>
    </source>
</evidence>
<dbReference type="eggNOG" id="COG0558">
    <property type="taxonomic scope" value="Bacteria"/>
</dbReference>
<evidence type="ECO:0000313" key="3">
    <source>
        <dbReference type="Proteomes" id="UP000005546"/>
    </source>
</evidence>
<comment type="caution">
    <text evidence="2">The sequence shown here is derived from an EMBL/GenBank/DDBJ whole genome shotgun (WGS) entry which is preliminary data.</text>
</comment>
<accession>F3QSG7</accession>